<dbReference type="InterPro" id="IPR011761">
    <property type="entry name" value="ATP-grasp"/>
</dbReference>
<dbReference type="PANTHER" id="PTHR43585:SF2">
    <property type="entry name" value="ATP-GRASP ENZYME FSQD"/>
    <property type="match status" value="1"/>
</dbReference>
<reference evidence="7" key="1">
    <citation type="journal article" date="2013" name="PLoS ONE">
        <title>Metagenomic insights into the carbohydrate-active enzymes carried by the microorganisms adhering to solid digesta in the rumen of cows.</title>
        <authorList>
            <person name="Wang L."/>
            <person name="Hatem A."/>
            <person name="Catalyurek U.V."/>
            <person name="Morrison M."/>
            <person name="Yu Z."/>
        </authorList>
    </citation>
    <scope>NUCLEOTIDE SEQUENCE</scope>
</reference>
<dbReference type="AlphaFoldDB" id="W0FM40"/>
<organism evidence="7">
    <name type="scientific">uncultured bacterium Contig248</name>
    <dbReference type="NCBI Taxonomy" id="1393544"/>
    <lineage>
        <taxon>Bacteria</taxon>
        <taxon>environmental samples</taxon>
    </lineage>
</organism>
<keyword evidence="1" id="KW-0436">Ligase</keyword>
<dbReference type="InterPro" id="IPR052032">
    <property type="entry name" value="ATP-dep_AA_Ligase"/>
</dbReference>
<evidence type="ECO:0000256" key="1">
    <source>
        <dbReference type="ARBA" id="ARBA00022598"/>
    </source>
</evidence>
<dbReference type="SUPFAM" id="SSF56059">
    <property type="entry name" value="Glutathione synthetase ATP-binding domain-like"/>
    <property type="match status" value="1"/>
</dbReference>
<feature type="domain" description="ATP-grasp" evidence="6">
    <location>
        <begin position="116"/>
        <end position="307"/>
    </location>
</feature>
<dbReference type="Pfam" id="PF07478">
    <property type="entry name" value="Dala_Dala_lig_C"/>
    <property type="match status" value="1"/>
</dbReference>
<evidence type="ECO:0000256" key="4">
    <source>
        <dbReference type="ARBA" id="ARBA00023316"/>
    </source>
</evidence>
<evidence type="ECO:0000256" key="2">
    <source>
        <dbReference type="ARBA" id="ARBA00022741"/>
    </source>
</evidence>
<dbReference type="InterPro" id="IPR016185">
    <property type="entry name" value="PreATP-grasp_dom_sf"/>
</dbReference>
<dbReference type="Gene3D" id="3.30.1490.20">
    <property type="entry name" value="ATP-grasp fold, A domain"/>
    <property type="match status" value="1"/>
</dbReference>
<dbReference type="EMBL" id="KC246797">
    <property type="protein sequence ID" value="AHF24534.1"/>
    <property type="molecule type" value="Genomic_DNA"/>
</dbReference>
<evidence type="ECO:0000256" key="3">
    <source>
        <dbReference type="ARBA" id="ARBA00022840"/>
    </source>
</evidence>
<accession>W0FM40</accession>
<dbReference type="GO" id="GO:0005524">
    <property type="term" value="F:ATP binding"/>
    <property type="evidence" value="ECO:0007669"/>
    <property type="project" value="UniProtKB-UniRule"/>
</dbReference>
<dbReference type="InterPro" id="IPR013815">
    <property type="entry name" value="ATP_grasp_subdomain_1"/>
</dbReference>
<evidence type="ECO:0000256" key="5">
    <source>
        <dbReference type="PROSITE-ProRule" id="PRU00409"/>
    </source>
</evidence>
<dbReference type="SUPFAM" id="SSF52440">
    <property type="entry name" value="PreATP-grasp domain"/>
    <property type="match status" value="1"/>
</dbReference>
<dbReference type="GO" id="GO:0071555">
    <property type="term" value="P:cell wall organization"/>
    <property type="evidence" value="ECO:0007669"/>
    <property type="project" value="UniProtKB-KW"/>
</dbReference>
<protein>
    <submittedName>
        <fullName evidence="7">Putative carbamoyl-phosphate-synthetase</fullName>
    </submittedName>
</protein>
<dbReference type="InterPro" id="IPR011095">
    <property type="entry name" value="Dala_Dala_lig_C"/>
</dbReference>
<dbReference type="PANTHER" id="PTHR43585">
    <property type="entry name" value="FUMIPYRROLE BIOSYNTHESIS PROTEIN C"/>
    <property type="match status" value="1"/>
</dbReference>
<dbReference type="Gene3D" id="3.30.470.20">
    <property type="entry name" value="ATP-grasp fold, B domain"/>
    <property type="match status" value="1"/>
</dbReference>
<evidence type="ECO:0000259" key="6">
    <source>
        <dbReference type="PROSITE" id="PS50975"/>
    </source>
</evidence>
<dbReference type="Gene3D" id="3.40.50.20">
    <property type="match status" value="1"/>
</dbReference>
<dbReference type="PROSITE" id="PS50975">
    <property type="entry name" value="ATP_GRASP"/>
    <property type="match status" value="1"/>
</dbReference>
<keyword evidence="3 5" id="KW-0067">ATP-binding</keyword>
<name>W0FM40_9BACT</name>
<evidence type="ECO:0000313" key="7">
    <source>
        <dbReference type="EMBL" id="AHF24534.1"/>
    </source>
</evidence>
<sequence>MVEALRGKKLLVLSGNGLNSKIVLAAKELGVYTIVIDYLAPEASPAKQIADEHWELSYADYDTIVERCRKEHVDGVLACSREATQLPYYELCRRLGYPCYATLEEFEKLANKKRFKELCREYGVGVIPDYTLQDVADKKIEFPVFVKPADNGGSKGQSICADYDELEKAIEYARSESATKDVIIEKYMGGKTSFQVTYFFVNGKAYVTRTVDGYKGEVKDGLDRVALCSISPSRYTQEFLEHANETFVRMLKGIGVKNGPVMVQGFYDDGIFRFYDPGRRFPGTDFELIYKDVFGIDLMQLMVVFALTGEMPDVSLDERSAFLKGNYAAVLFQTISAGRIGKIEGLQEVQEHPGIRHVVQKHFPGETVQWTYTTMQRIFDIDFLSRNMDELIAMIKYLQKTIRVTDDKGNDMIYRPFDTNRLKG</sequence>
<keyword evidence="4" id="KW-0961">Cell wall biogenesis/degradation</keyword>
<dbReference type="GO" id="GO:0008716">
    <property type="term" value="F:D-alanine-D-alanine ligase activity"/>
    <property type="evidence" value="ECO:0007669"/>
    <property type="project" value="InterPro"/>
</dbReference>
<dbReference type="GO" id="GO:0046872">
    <property type="term" value="F:metal ion binding"/>
    <property type="evidence" value="ECO:0007669"/>
    <property type="project" value="InterPro"/>
</dbReference>
<proteinExistence type="predicted"/>
<keyword evidence="2 5" id="KW-0547">Nucleotide-binding</keyword>